<gene>
    <name evidence="1" type="ORF">HPB48_023313</name>
</gene>
<protein>
    <submittedName>
        <fullName evidence="1">Uncharacterized protein</fullName>
    </submittedName>
</protein>
<evidence type="ECO:0000313" key="2">
    <source>
        <dbReference type="Proteomes" id="UP000821853"/>
    </source>
</evidence>
<proteinExistence type="predicted"/>
<comment type="caution">
    <text evidence="1">The sequence shown here is derived from an EMBL/GenBank/DDBJ whole genome shotgun (WGS) entry which is preliminary data.</text>
</comment>
<dbReference type="VEuPathDB" id="VectorBase:HLOH_051072"/>
<sequence length="166" mass="18391">MVAVTAQCPRRKQCYQYEEQQLCPYIAAESVGSQKANRGTDDRETNDCRARQDPLKTALTKLAASVTPDASEQNSLSKGYFHVPWHNAPPTPPRLIVSSTAASLLKEDIDIETCENGHKPETVVKLVVNAATNTLLNNYCKLKNDAIQCEAQKKDAARKAKTFKKK</sequence>
<keyword evidence="2" id="KW-1185">Reference proteome</keyword>
<dbReference type="Proteomes" id="UP000821853">
    <property type="component" value="Unassembled WGS sequence"/>
</dbReference>
<dbReference type="EMBL" id="JABSTR010000273">
    <property type="protein sequence ID" value="KAH9382754.1"/>
    <property type="molecule type" value="Genomic_DNA"/>
</dbReference>
<dbReference type="AlphaFoldDB" id="A0A9J6H6V0"/>
<reference evidence="1 2" key="1">
    <citation type="journal article" date="2020" name="Cell">
        <title>Large-Scale Comparative Analyses of Tick Genomes Elucidate Their Genetic Diversity and Vector Capacities.</title>
        <authorList>
            <consortium name="Tick Genome and Microbiome Consortium (TIGMIC)"/>
            <person name="Jia N."/>
            <person name="Wang J."/>
            <person name="Shi W."/>
            <person name="Du L."/>
            <person name="Sun Y."/>
            <person name="Zhan W."/>
            <person name="Jiang J.F."/>
            <person name="Wang Q."/>
            <person name="Zhang B."/>
            <person name="Ji P."/>
            <person name="Bell-Sakyi L."/>
            <person name="Cui X.M."/>
            <person name="Yuan T.T."/>
            <person name="Jiang B.G."/>
            <person name="Yang W.F."/>
            <person name="Lam T.T."/>
            <person name="Chang Q.C."/>
            <person name="Ding S.J."/>
            <person name="Wang X.J."/>
            <person name="Zhu J.G."/>
            <person name="Ruan X.D."/>
            <person name="Zhao L."/>
            <person name="Wei J.T."/>
            <person name="Ye R.Z."/>
            <person name="Que T.C."/>
            <person name="Du C.H."/>
            <person name="Zhou Y.H."/>
            <person name="Cheng J.X."/>
            <person name="Dai P.F."/>
            <person name="Guo W.B."/>
            <person name="Han X.H."/>
            <person name="Huang E.J."/>
            <person name="Li L.F."/>
            <person name="Wei W."/>
            <person name="Gao Y.C."/>
            <person name="Liu J.Z."/>
            <person name="Shao H.Z."/>
            <person name="Wang X."/>
            <person name="Wang C.C."/>
            <person name="Yang T.C."/>
            <person name="Huo Q.B."/>
            <person name="Li W."/>
            <person name="Chen H.Y."/>
            <person name="Chen S.E."/>
            <person name="Zhou L.G."/>
            <person name="Ni X.B."/>
            <person name="Tian J.H."/>
            <person name="Sheng Y."/>
            <person name="Liu T."/>
            <person name="Pan Y.S."/>
            <person name="Xia L.Y."/>
            <person name="Li J."/>
            <person name="Zhao F."/>
            <person name="Cao W.C."/>
        </authorList>
    </citation>
    <scope>NUCLEOTIDE SEQUENCE [LARGE SCALE GENOMIC DNA]</scope>
    <source>
        <strain evidence="1">HaeL-2018</strain>
    </source>
</reference>
<accession>A0A9J6H6V0</accession>
<name>A0A9J6H6V0_HAELO</name>
<organism evidence="1 2">
    <name type="scientific">Haemaphysalis longicornis</name>
    <name type="common">Bush tick</name>
    <dbReference type="NCBI Taxonomy" id="44386"/>
    <lineage>
        <taxon>Eukaryota</taxon>
        <taxon>Metazoa</taxon>
        <taxon>Ecdysozoa</taxon>
        <taxon>Arthropoda</taxon>
        <taxon>Chelicerata</taxon>
        <taxon>Arachnida</taxon>
        <taxon>Acari</taxon>
        <taxon>Parasitiformes</taxon>
        <taxon>Ixodida</taxon>
        <taxon>Ixodoidea</taxon>
        <taxon>Ixodidae</taxon>
        <taxon>Haemaphysalinae</taxon>
        <taxon>Haemaphysalis</taxon>
    </lineage>
</organism>
<evidence type="ECO:0000313" key="1">
    <source>
        <dbReference type="EMBL" id="KAH9382754.1"/>
    </source>
</evidence>